<reference evidence="2 3" key="1">
    <citation type="submission" date="2017-03" db="EMBL/GenBank/DDBJ databases">
        <title>Genomes of endolithic fungi from Antarctica.</title>
        <authorList>
            <person name="Coleine C."/>
            <person name="Masonjones S."/>
            <person name="Stajich J.E."/>
        </authorList>
    </citation>
    <scope>NUCLEOTIDE SEQUENCE [LARGE SCALE GENOMIC DNA]</scope>
    <source>
        <strain evidence="2 3">CCFEE 5311</strain>
    </source>
</reference>
<feature type="region of interest" description="Disordered" evidence="1">
    <location>
        <begin position="123"/>
        <end position="147"/>
    </location>
</feature>
<sequence>MDPYHVVADPPIASSSGTASERDVTSDTPAKEIRHRLGLVTGNVQDDYAWSQFVDHAKAVYSAHSSTLPDLSWTKISPPSREAMVQQVLEHFPRAWEEHTTDKGLPWKVSNWRLALCHMKRRRNRKDTDTAHRTVASASPSGGRTQEADSEGLVLVAYKTGDSTQTFYDPERHLGRDSTITGPYYEVELPLACVLPASIEGFARFDRLDRFARFDRLNCLDRLRPFQPLQGRIV</sequence>
<dbReference type="OrthoDB" id="10552984at2759"/>
<protein>
    <submittedName>
        <fullName evidence="2">Uncharacterized protein</fullName>
    </submittedName>
</protein>
<evidence type="ECO:0000256" key="1">
    <source>
        <dbReference type="SAM" id="MobiDB-lite"/>
    </source>
</evidence>
<dbReference type="EMBL" id="NAJP01000149">
    <property type="protein sequence ID" value="TKA25794.1"/>
    <property type="molecule type" value="Genomic_DNA"/>
</dbReference>
<gene>
    <name evidence="2" type="ORF">B0A54_17582</name>
</gene>
<dbReference type="Proteomes" id="UP000310066">
    <property type="component" value="Unassembled WGS sequence"/>
</dbReference>
<evidence type="ECO:0000313" key="2">
    <source>
        <dbReference type="EMBL" id="TKA25794.1"/>
    </source>
</evidence>
<comment type="caution">
    <text evidence="2">The sequence shown here is derived from an EMBL/GenBank/DDBJ whole genome shotgun (WGS) entry which is preliminary data.</text>
</comment>
<name>A0A4U0TU94_9PEZI</name>
<organism evidence="2 3">
    <name type="scientific">Friedmanniomyces endolithicus</name>
    <dbReference type="NCBI Taxonomy" id="329885"/>
    <lineage>
        <taxon>Eukaryota</taxon>
        <taxon>Fungi</taxon>
        <taxon>Dikarya</taxon>
        <taxon>Ascomycota</taxon>
        <taxon>Pezizomycotina</taxon>
        <taxon>Dothideomycetes</taxon>
        <taxon>Dothideomycetidae</taxon>
        <taxon>Mycosphaerellales</taxon>
        <taxon>Teratosphaeriaceae</taxon>
        <taxon>Friedmanniomyces</taxon>
    </lineage>
</organism>
<proteinExistence type="predicted"/>
<feature type="region of interest" description="Disordered" evidence="1">
    <location>
        <begin position="1"/>
        <end position="28"/>
    </location>
</feature>
<evidence type="ECO:0000313" key="3">
    <source>
        <dbReference type="Proteomes" id="UP000310066"/>
    </source>
</evidence>
<dbReference type="AlphaFoldDB" id="A0A4U0TU94"/>
<accession>A0A4U0TU94</accession>